<evidence type="ECO:0000259" key="1">
    <source>
        <dbReference type="Pfam" id="PF07848"/>
    </source>
</evidence>
<dbReference type="Pfam" id="PF08223">
    <property type="entry name" value="PaaX_C"/>
    <property type="match status" value="1"/>
</dbReference>
<evidence type="ECO:0000259" key="3">
    <source>
        <dbReference type="Pfam" id="PF20803"/>
    </source>
</evidence>
<comment type="caution">
    <text evidence="4">The sequence shown here is derived from an EMBL/GenBank/DDBJ whole genome shotgun (WGS) entry which is preliminary data.</text>
</comment>
<evidence type="ECO:0000313" key="4">
    <source>
        <dbReference type="EMBL" id="TXK09828.1"/>
    </source>
</evidence>
<dbReference type="OrthoDB" id="2270427at2"/>
<dbReference type="Gene3D" id="3.30.70.2650">
    <property type="match status" value="1"/>
</dbReference>
<dbReference type="PIRSF" id="PIRSF020623">
    <property type="entry name" value="PaaX"/>
    <property type="match status" value="1"/>
</dbReference>
<dbReference type="InterPro" id="IPR012906">
    <property type="entry name" value="PaaX-like_N"/>
</dbReference>
<dbReference type="Proteomes" id="UP000321034">
    <property type="component" value="Unassembled WGS sequence"/>
</dbReference>
<dbReference type="InterPro" id="IPR011965">
    <property type="entry name" value="PaaX_trns_reg"/>
</dbReference>
<dbReference type="Gene3D" id="1.10.10.10">
    <property type="entry name" value="Winged helix-like DNA-binding domain superfamily/Winged helix DNA-binding domain"/>
    <property type="match status" value="1"/>
</dbReference>
<dbReference type="AlphaFoldDB" id="A0A5C8HVA0"/>
<dbReference type="InterPro" id="IPR036388">
    <property type="entry name" value="WH-like_DNA-bd_sf"/>
</dbReference>
<protein>
    <submittedName>
        <fullName evidence="4">PadR family transcriptional regulator</fullName>
    </submittedName>
</protein>
<feature type="domain" description="Transcriptional repressor PaaX-like N-terminal" evidence="1">
    <location>
        <begin position="24"/>
        <end position="90"/>
    </location>
</feature>
<evidence type="ECO:0000313" key="5">
    <source>
        <dbReference type="Proteomes" id="UP000321034"/>
    </source>
</evidence>
<gene>
    <name evidence="4" type="ORF">FVP77_13150</name>
</gene>
<name>A0A5C8HVA0_9MICO</name>
<dbReference type="RefSeq" id="WP_147895029.1">
    <property type="nucleotide sequence ID" value="NZ_BAAANR010000001.1"/>
</dbReference>
<dbReference type="Pfam" id="PF07848">
    <property type="entry name" value="PaaX"/>
    <property type="match status" value="1"/>
</dbReference>
<evidence type="ECO:0000259" key="2">
    <source>
        <dbReference type="Pfam" id="PF08223"/>
    </source>
</evidence>
<dbReference type="InterPro" id="IPR048846">
    <property type="entry name" value="PaaX-like_central"/>
</dbReference>
<dbReference type="PANTHER" id="PTHR30319:SF1">
    <property type="entry name" value="TRANSCRIPTIONAL REPRESSOR PAAX"/>
    <property type="match status" value="1"/>
</dbReference>
<sequence>MSSTVSPARARDEDAGLARNPRQLLLALLGEQLDLRIERPLRAGVYLDVLDGAGVAGPTARATLDRMVVRGFLTRGRVGREVEYGLTDHGRVVLREGSERVHAPDPFSPHGGGWTLVTFSVPEGQRTLRHRLRAALTWGGFAPVRDGLWVAPGEVDLAGALEPLRDELADSSVVAFRARDLPEFPLTASVREAWDLAALRDMHERFLAVWEDPAPSAASVPPLSSLTMLVSDWLTLLRADPRLPDEFLGEDWPAQRSFAAYRARRDELRDDAAAAFAALD</sequence>
<feature type="domain" description="Transcriptional repressor PaaX-like central Cas2-like" evidence="3">
    <location>
        <begin position="111"/>
        <end position="178"/>
    </location>
</feature>
<dbReference type="Pfam" id="PF20803">
    <property type="entry name" value="PaaX_M"/>
    <property type="match status" value="1"/>
</dbReference>
<accession>A0A5C8HVA0</accession>
<dbReference type="EMBL" id="VRSV01000002">
    <property type="protein sequence ID" value="TXK09828.1"/>
    <property type="molecule type" value="Genomic_DNA"/>
</dbReference>
<organism evidence="4 5">
    <name type="scientific">Microbacterium hatanonis</name>
    <dbReference type="NCBI Taxonomy" id="404366"/>
    <lineage>
        <taxon>Bacteria</taxon>
        <taxon>Bacillati</taxon>
        <taxon>Actinomycetota</taxon>
        <taxon>Actinomycetes</taxon>
        <taxon>Micrococcales</taxon>
        <taxon>Microbacteriaceae</taxon>
        <taxon>Microbacterium</taxon>
    </lineage>
</organism>
<feature type="domain" description="Transcriptional repressor PaaX-like C-terminal" evidence="2">
    <location>
        <begin position="194"/>
        <end position="276"/>
    </location>
</feature>
<dbReference type="GO" id="GO:0006351">
    <property type="term" value="P:DNA-templated transcription"/>
    <property type="evidence" value="ECO:0007669"/>
    <property type="project" value="InterPro"/>
</dbReference>
<keyword evidence="5" id="KW-1185">Reference proteome</keyword>
<dbReference type="InterPro" id="IPR013225">
    <property type="entry name" value="PaaX_C"/>
</dbReference>
<dbReference type="PANTHER" id="PTHR30319">
    <property type="entry name" value="PHENYLACETIC ACID REGULATOR-RELATED TRANSCRIPTIONAL REPRESSOR"/>
    <property type="match status" value="1"/>
</dbReference>
<proteinExistence type="predicted"/>
<reference evidence="4 5" key="1">
    <citation type="submission" date="2019-08" db="EMBL/GenBank/DDBJ databases">
        <authorList>
            <person name="Dong K."/>
        </authorList>
    </citation>
    <scope>NUCLEOTIDE SEQUENCE [LARGE SCALE GENOMIC DNA]</scope>
    <source>
        <strain evidence="4 5">JCM14558</strain>
    </source>
</reference>